<feature type="transmembrane region" description="Helical" evidence="1">
    <location>
        <begin position="72"/>
        <end position="99"/>
    </location>
</feature>
<comment type="caution">
    <text evidence="2">The sequence shown here is derived from an EMBL/GenBank/DDBJ whole genome shotgun (WGS) entry which is preliminary data.</text>
</comment>
<protein>
    <submittedName>
        <fullName evidence="2">Uncharacterized protein</fullName>
    </submittedName>
</protein>
<gene>
    <name evidence="2" type="ORF">DFR64_0929</name>
</gene>
<keyword evidence="1" id="KW-0472">Membrane</keyword>
<keyword evidence="1" id="KW-0812">Transmembrane</keyword>
<keyword evidence="3" id="KW-1185">Reference proteome</keyword>
<evidence type="ECO:0000256" key="1">
    <source>
        <dbReference type="SAM" id="Phobius"/>
    </source>
</evidence>
<dbReference type="AlphaFoldDB" id="A0A347ZST9"/>
<name>A0A347ZST9_9CHLR</name>
<evidence type="ECO:0000313" key="2">
    <source>
        <dbReference type="EMBL" id="REG11056.1"/>
    </source>
</evidence>
<organism evidence="2 3">
    <name type="scientific">Pelolinea submarina</name>
    <dbReference type="NCBI Taxonomy" id="913107"/>
    <lineage>
        <taxon>Bacteria</taxon>
        <taxon>Bacillati</taxon>
        <taxon>Chloroflexota</taxon>
        <taxon>Anaerolineae</taxon>
        <taxon>Anaerolineales</taxon>
        <taxon>Anaerolineaceae</taxon>
        <taxon>Pelolinea</taxon>
    </lineage>
</organism>
<dbReference type="RefSeq" id="WP_116224201.1">
    <property type="nucleotide sequence ID" value="NZ_AP018437.1"/>
</dbReference>
<evidence type="ECO:0000313" key="3">
    <source>
        <dbReference type="Proteomes" id="UP000256388"/>
    </source>
</evidence>
<sequence>MSIKKEILKVEPQSGFLRLALWLILLFIFWSLLAYISSIANPLPTLPSLWPSSTSGTTSLGSDLWQEMLGNYFSVFTLLNLVLVLLISWTVFLLASFLLSRALGLAEIKAAQHYLRSCLFSLQDYPLISTLDPNYQKSDAWKILTGIGGPCYLLLEPDNAILINRNDGYAQVVLPSADTDNIAFFRHGEKAITILPASPLAFTLHLHGMDKAGRPVDWRNLRLTCNLLFPTDNATSGDASSDYGLIASVGLENQNWEDLFEGILDLEIQSFLQNFSIADLRRAFKMEKPASAQANLSKPSIRRTHQTTHHRRLYPIPGSFFQWKNQGGFLRRRRRSLLPELCSSPLSEKKPEPSAKDFKSELGDYLSRIFKNIYNISVKVNIENIGEIQFNGEN</sequence>
<proteinExistence type="predicted"/>
<reference evidence="2 3" key="1">
    <citation type="submission" date="2018-08" db="EMBL/GenBank/DDBJ databases">
        <title>Genomic Encyclopedia of Type Strains, Phase IV (KMG-IV): sequencing the most valuable type-strain genomes for metagenomic binning, comparative biology and taxonomic classification.</title>
        <authorList>
            <person name="Goeker M."/>
        </authorList>
    </citation>
    <scope>NUCLEOTIDE SEQUENCE [LARGE SCALE GENOMIC DNA]</scope>
    <source>
        <strain evidence="2 3">DSM 23923</strain>
    </source>
</reference>
<feature type="transmembrane region" description="Helical" evidence="1">
    <location>
        <begin position="20"/>
        <end position="40"/>
    </location>
</feature>
<keyword evidence="1" id="KW-1133">Transmembrane helix</keyword>
<dbReference type="EMBL" id="QUMS01000001">
    <property type="protein sequence ID" value="REG11056.1"/>
    <property type="molecule type" value="Genomic_DNA"/>
</dbReference>
<accession>A0A347ZST9</accession>
<dbReference type="Proteomes" id="UP000256388">
    <property type="component" value="Unassembled WGS sequence"/>
</dbReference>